<evidence type="ECO:0000313" key="7">
    <source>
        <dbReference type="EMBL" id="PWN28587.1"/>
    </source>
</evidence>
<dbReference type="InterPro" id="IPR048359">
    <property type="entry name" value="EXOC6_Sec15_N"/>
</dbReference>
<dbReference type="AlphaFoldDB" id="A0A316UTH1"/>
<dbReference type="FunFam" id="1.10.357.30:FF:000004">
    <property type="entry name" value="Exocyst complex component SEC15"/>
    <property type="match status" value="1"/>
</dbReference>
<evidence type="ECO:0000259" key="5">
    <source>
        <dbReference type="Pfam" id="PF04091"/>
    </source>
</evidence>
<evidence type="ECO:0000256" key="1">
    <source>
        <dbReference type="ARBA" id="ARBA00007944"/>
    </source>
</evidence>
<gene>
    <name evidence="7" type="ORF">BDZ90DRAFT_213372</name>
</gene>
<keyword evidence="3" id="KW-0268">Exocytosis</keyword>
<dbReference type="GeneID" id="37025990"/>
<keyword evidence="4" id="KW-0175">Coiled coil</keyword>
<dbReference type="GO" id="GO:0090522">
    <property type="term" value="P:vesicle tethering involved in exocytosis"/>
    <property type="evidence" value="ECO:0007669"/>
    <property type="project" value="InterPro"/>
</dbReference>
<dbReference type="GO" id="GO:0006893">
    <property type="term" value="P:Golgi to plasma membrane transport"/>
    <property type="evidence" value="ECO:0007669"/>
    <property type="project" value="TreeGrafter"/>
</dbReference>
<dbReference type="GO" id="GO:0000145">
    <property type="term" value="C:exocyst"/>
    <property type="evidence" value="ECO:0007669"/>
    <property type="project" value="TreeGrafter"/>
</dbReference>
<comment type="similarity">
    <text evidence="1">Belongs to the SEC15 family.</text>
</comment>
<accession>A0A316UTH1</accession>
<evidence type="ECO:0000256" key="3">
    <source>
        <dbReference type="ARBA" id="ARBA00022483"/>
    </source>
</evidence>
<name>A0A316UTH1_9BASI</name>
<dbReference type="Proteomes" id="UP000245884">
    <property type="component" value="Unassembled WGS sequence"/>
</dbReference>
<dbReference type="PANTHER" id="PTHR12702">
    <property type="entry name" value="SEC15"/>
    <property type="match status" value="1"/>
</dbReference>
<protein>
    <submittedName>
        <fullName evidence="7">Exocyst complex subunit Sec15-like protein</fullName>
    </submittedName>
</protein>
<organism evidence="7 8">
    <name type="scientific">Jaminaea rosea</name>
    <dbReference type="NCBI Taxonomy" id="1569628"/>
    <lineage>
        <taxon>Eukaryota</taxon>
        <taxon>Fungi</taxon>
        <taxon>Dikarya</taxon>
        <taxon>Basidiomycota</taxon>
        <taxon>Ustilaginomycotina</taxon>
        <taxon>Exobasidiomycetes</taxon>
        <taxon>Microstromatales</taxon>
        <taxon>Microstromatales incertae sedis</taxon>
        <taxon>Jaminaea</taxon>
    </lineage>
</organism>
<evidence type="ECO:0000259" key="6">
    <source>
        <dbReference type="Pfam" id="PF20651"/>
    </source>
</evidence>
<dbReference type="OrthoDB" id="10267033at2759"/>
<dbReference type="Gene3D" id="1.20.58.670">
    <property type="entry name" value="Dsl1p vesicle tethering complex, Tip20p subunit, domain D"/>
    <property type="match status" value="1"/>
</dbReference>
<proteinExistence type="inferred from homology"/>
<reference evidence="7 8" key="1">
    <citation type="journal article" date="2018" name="Mol. Biol. Evol.">
        <title>Broad Genomic Sampling Reveals a Smut Pathogenic Ancestry of the Fungal Clade Ustilaginomycotina.</title>
        <authorList>
            <person name="Kijpornyongpan T."/>
            <person name="Mondo S.J."/>
            <person name="Barry K."/>
            <person name="Sandor L."/>
            <person name="Lee J."/>
            <person name="Lipzen A."/>
            <person name="Pangilinan J."/>
            <person name="LaButti K."/>
            <person name="Hainaut M."/>
            <person name="Henrissat B."/>
            <person name="Grigoriev I.V."/>
            <person name="Spatafora J.W."/>
            <person name="Aime M.C."/>
        </authorList>
    </citation>
    <scope>NUCLEOTIDE SEQUENCE [LARGE SCALE GENOMIC DNA]</scope>
    <source>
        <strain evidence="7 8">MCA 5214</strain>
    </source>
</reference>
<dbReference type="InterPro" id="IPR046361">
    <property type="entry name" value="EXOC6/Sec15_C"/>
</dbReference>
<dbReference type="InterPro" id="IPR042045">
    <property type="entry name" value="EXOC6/Sec15_C_dom1"/>
</dbReference>
<dbReference type="InterPro" id="IPR042044">
    <property type="entry name" value="EXOC6PINT-1/Sec15/Tip20_C_dom2"/>
</dbReference>
<dbReference type="EMBL" id="KZ819665">
    <property type="protein sequence ID" value="PWN28587.1"/>
    <property type="molecule type" value="Genomic_DNA"/>
</dbReference>
<keyword evidence="2" id="KW-0813">Transport</keyword>
<dbReference type="GO" id="GO:0006886">
    <property type="term" value="P:intracellular protein transport"/>
    <property type="evidence" value="ECO:0007669"/>
    <property type="project" value="InterPro"/>
</dbReference>
<dbReference type="Gene3D" id="1.10.357.30">
    <property type="entry name" value="Exocyst complex subunit Sec15 C-terminal domain, N-terminal subdomain"/>
    <property type="match status" value="1"/>
</dbReference>
<feature type="non-terminal residue" evidence="7">
    <location>
        <position position="703"/>
    </location>
</feature>
<sequence>MAARANRRPLISLQAHLQSLLLSTSLESNLDYAAQDNLQQLGPIIKSLDEAGQADAFLRVLRDFARGEEQRIQRICDDNSTDFVSAVDKLLKVRSSTISLKHRVGELNEEVQAGGSSLGSKKKSLVESQRTMGKVDDAIETLQLCLKVLDMAKRIDVLIDERNYYPALRSLDELEAHHLSPLLAHDFAHYLHSSLPSMRWRIRQAVIKEMKEWLFEVRQKSRTVGKLALKAMEDRQRKWRSRSERKGSDVLRVAKVNGPVESVYNERTEYSFMNNSEVHIDFSPLYQCIHIHDVLDLREELQRNYQEDRRAQANLLLSQGLSFHPSNPTFPALLEEVVGFFLVEHHVLDTCPPGFRSEQEVDDLWDDMCERVVDIVSIGLRDSKDTRVFVATKAVVQTFIQTLEGYSFSVGKLNALLLTLFERYAQLLRDRFTNDFKQAIRQSEHQPMVVNTKEELDKVLNVCWLRPRDAQSLKEQQLPLALPFSQTYPLCCMDIRSLVDQYYVFSDGFSQHHRDIDDILKKSLDDLLIQQVSNAIRHSVETTSNLSQITQIVVNAEHFKLACTNLERLLAALRAPHRGGTLRLDASSHFTATLDIAQARIDSAIGAKLLEFIELEEMDWTRASDPPTGRAQPSSYIFEMLTWLETMMESVLVLLPRETKLRAYRSAFRYVANQLLDGQLLAREVEKVSPPGLRQLQRDVEAL</sequence>
<feature type="domain" description="Exocyst complex subunit EXOC6/Sec15 C-terminal" evidence="5">
    <location>
        <begin position="412"/>
        <end position="703"/>
    </location>
</feature>
<dbReference type="Pfam" id="PF20651">
    <property type="entry name" value="EXOC6_Sec15_N"/>
    <property type="match status" value="1"/>
</dbReference>
<dbReference type="Pfam" id="PF04091">
    <property type="entry name" value="Sec15_C"/>
    <property type="match status" value="1"/>
</dbReference>
<dbReference type="GO" id="GO:0016020">
    <property type="term" value="C:membrane"/>
    <property type="evidence" value="ECO:0007669"/>
    <property type="project" value="TreeGrafter"/>
</dbReference>
<evidence type="ECO:0000313" key="8">
    <source>
        <dbReference type="Proteomes" id="UP000245884"/>
    </source>
</evidence>
<feature type="domain" description="Exocyst complex component EXOC6/Sec15 N-terminal" evidence="6">
    <location>
        <begin position="61"/>
        <end position="228"/>
    </location>
</feature>
<dbReference type="RefSeq" id="XP_025363199.1">
    <property type="nucleotide sequence ID" value="XM_025504167.1"/>
</dbReference>
<evidence type="ECO:0000256" key="4">
    <source>
        <dbReference type="ARBA" id="ARBA00023054"/>
    </source>
</evidence>
<dbReference type="PIRSF" id="PIRSF025007">
    <property type="entry name" value="Sec15"/>
    <property type="match status" value="1"/>
</dbReference>
<dbReference type="InterPro" id="IPR007225">
    <property type="entry name" value="EXOC6/Sec15"/>
</dbReference>
<dbReference type="PANTHER" id="PTHR12702:SF0">
    <property type="entry name" value="EXOCYST COMPLEX COMPONENT 6"/>
    <property type="match status" value="1"/>
</dbReference>
<dbReference type="STRING" id="1569628.A0A316UTH1"/>
<keyword evidence="8" id="KW-1185">Reference proteome</keyword>
<evidence type="ECO:0000256" key="2">
    <source>
        <dbReference type="ARBA" id="ARBA00022448"/>
    </source>
</evidence>